<dbReference type="Proteomes" id="UP001425155">
    <property type="component" value="Unassembled WGS sequence"/>
</dbReference>
<name>A0ABU9W2N9_9MICO</name>
<proteinExistence type="predicted"/>
<organism evidence="2 3">
    <name type="scientific">Leifsonia stereocauli</name>
    <dbReference type="NCBI Taxonomy" id="3134136"/>
    <lineage>
        <taxon>Bacteria</taxon>
        <taxon>Bacillati</taxon>
        <taxon>Actinomycetota</taxon>
        <taxon>Actinomycetes</taxon>
        <taxon>Micrococcales</taxon>
        <taxon>Microbacteriaceae</taxon>
        <taxon>Leifsonia</taxon>
    </lineage>
</organism>
<accession>A0ABU9W2N9</accession>
<reference evidence="2 3" key="1">
    <citation type="submission" date="2024-03" db="EMBL/GenBank/DDBJ databases">
        <title>YIM 134122 draft genome.</title>
        <authorList>
            <person name="Zuo S."/>
            <person name="Xiong L."/>
        </authorList>
    </citation>
    <scope>NUCLEOTIDE SEQUENCE [LARGE SCALE GENOMIC DNA]</scope>
    <source>
        <strain evidence="2 3">YIM 134122</strain>
    </source>
</reference>
<gene>
    <name evidence="2" type="ORF">WJX64_06900</name>
</gene>
<evidence type="ECO:0000313" key="3">
    <source>
        <dbReference type="Proteomes" id="UP001425155"/>
    </source>
</evidence>
<protein>
    <submittedName>
        <fullName evidence="2">Uncharacterized protein</fullName>
    </submittedName>
</protein>
<keyword evidence="3" id="KW-1185">Reference proteome</keyword>
<evidence type="ECO:0000313" key="2">
    <source>
        <dbReference type="EMBL" id="MEN1946265.1"/>
    </source>
</evidence>
<comment type="caution">
    <text evidence="2">The sequence shown here is derived from an EMBL/GenBank/DDBJ whole genome shotgun (WGS) entry which is preliminary data.</text>
</comment>
<evidence type="ECO:0000256" key="1">
    <source>
        <dbReference type="SAM" id="MobiDB-lite"/>
    </source>
</evidence>
<dbReference type="RefSeq" id="WP_342112724.1">
    <property type="nucleotide sequence ID" value="NZ_JBCAUN010000001.1"/>
</dbReference>
<sequence length="468" mass="51608">MTTNPGFYLGVGRVMTESVTSKIKTAGSSFVIRMLNSRPENWERIAEVVERDDLTGAIVKLTANDFRRIASDKYGEAADALFGALSKKRHLLLVHEEIVTPQDPELESGNPGSAGGPDRGDDDDWMDDSGWQNDDWNDHIARDYFGTLPQEIRDNVKRRLADHSLTITTYKRNAEASIFATAFVEDTLNNLLFRLYVPAGRLYEEELARVIELFHDWLGSVKGQTVRQSGYRTPSGRVIEFFGEPGMSAEVVSDELQEFAQFLSVVEDSPTAQEMLQSLGLTSGRARELVAKYAKAARRVLVDTKHERERLILSIQQQLESELVDELPGASAADLGDLIAQLVPESPFAASEVTRRLAPGPAGGSPILNVQIIERVEGIVAQNVNGPVTVGTPAAQLIELIRQFGDTSAEALEANARELADTEAPPAARLRARQALKNFLLRNAARIEQSAYKAAQEWVVHSIGEWLS</sequence>
<feature type="region of interest" description="Disordered" evidence="1">
    <location>
        <begin position="100"/>
        <end position="128"/>
    </location>
</feature>
<dbReference type="EMBL" id="JBCLVG010000001">
    <property type="protein sequence ID" value="MEN1946265.1"/>
    <property type="molecule type" value="Genomic_DNA"/>
</dbReference>